<evidence type="ECO:0008006" key="21">
    <source>
        <dbReference type="Google" id="ProtNLM"/>
    </source>
</evidence>
<evidence type="ECO:0000256" key="5">
    <source>
        <dbReference type="ARBA" id="ARBA00022723"/>
    </source>
</evidence>
<dbReference type="GeneTree" id="ENSGT00940000154905"/>
<dbReference type="GO" id="GO:0035556">
    <property type="term" value="P:intracellular signal transduction"/>
    <property type="evidence" value="ECO:0007669"/>
    <property type="project" value="InterPro"/>
</dbReference>
<dbReference type="Gene3D" id="6.20.240.20">
    <property type="match status" value="1"/>
</dbReference>
<evidence type="ECO:0000256" key="13">
    <source>
        <dbReference type="PROSITE-ProRule" id="PRU00782"/>
    </source>
</evidence>
<evidence type="ECO:0000256" key="14">
    <source>
        <dbReference type="SAM" id="MobiDB-lite"/>
    </source>
</evidence>
<proteinExistence type="inferred from homology"/>
<comment type="subcellular location">
    <subcellularLocation>
        <location evidence="1">Cytoplasm</location>
    </subcellularLocation>
</comment>
<evidence type="ECO:0000256" key="10">
    <source>
        <dbReference type="ARBA" id="ARBA00023054"/>
    </source>
</evidence>
<feature type="compositionally biased region" description="Basic and acidic residues" evidence="14">
    <location>
        <begin position="1166"/>
        <end position="1179"/>
    </location>
</feature>
<dbReference type="GO" id="GO:0005737">
    <property type="term" value="C:cytoplasm"/>
    <property type="evidence" value="ECO:0007669"/>
    <property type="project" value="UniProtKB-SubCell"/>
</dbReference>
<dbReference type="Pfam" id="PF00063">
    <property type="entry name" value="Myosin_head"/>
    <property type="match status" value="2"/>
</dbReference>
<evidence type="ECO:0000259" key="16">
    <source>
        <dbReference type="PROSITE" id="PS50200"/>
    </source>
</evidence>
<dbReference type="InterPro" id="IPR036961">
    <property type="entry name" value="Kinesin_motor_dom_sf"/>
</dbReference>
<dbReference type="PROSITE" id="PS50096">
    <property type="entry name" value="IQ"/>
    <property type="match status" value="2"/>
</dbReference>
<evidence type="ECO:0000256" key="8">
    <source>
        <dbReference type="ARBA" id="ARBA00022833"/>
    </source>
</evidence>
<feature type="domain" description="Phorbol-ester/DAG-type" evidence="15">
    <location>
        <begin position="1570"/>
        <end position="1619"/>
    </location>
</feature>
<evidence type="ECO:0000256" key="6">
    <source>
        <dbReference type="ARBA" id="ARBA00022741"/>
    </source>
</evidence>
<dbReference type="Gene3D" id="1.20.58.530">
    <property type="match status" value="2"/>
</dbReference>
<keyword evidence="6 13" id="KW-0547">Nucleotide-binding</keyword>
<dbReference type="SUPFAM" id="SSF52540">
    <property type="entry name" value="P-loop containing nucleoside triphosphate hydrolases"/>
    <property type="match status" value="1"/>
</dbReference>
<feature type="compositionally biased region" description="Basic and acidic residues" evidence="14">
    <location>
        <begin position="1269"/>
        <end position="1293"/>
    </location>
</feature>
<reference evidence="19" key="2">
    <citation type="submission" date="2025-08" db="UniProtKB">
        <authorList>
            <consortium name="Ensembl"/>
        </authorList>
    </citation>
    <scope>IDENTIFICATION</scope>
</reference>
<dbReference type="Gene3D" id="1.20.5.190">
    <property type="match status" value="1"/>
</dbReference>
<evidence type="ECO:0000256" key="7">
    <source>
        <dbReference type="ARBA" id="ARBA00022771"/>
    </source>
</evidence>
<dbReference type="PANTHER" id="PTHR46184:SF5">
    <property type="entry name" value="UNCONVENTIONAL MYOSIN-IXA-LIKE"/>
    <property type="match status" value="1"/>
</dbReference>
<comment type="similarity">
    <text evidence="2 13">Belongs to the TRAFAC class myosin-kinesin ATPase superfamily. Myosin family.</text>
</comment>
<dbReference type="CDD" id="cd20818">
    <property type="entry name" value="C1_Myosin-IX"/>
    <property type="match status" value="1"/>
</dbReference>
<dbReference type="InterPro" id="IPR008936">
    <property type="entry name" value="Rho_GTPase_activation_prot"/>
</dbReference>
<keyword evidence="4" id="KW-0963">Cytoplasm</keyword>
<dbReference type="PROSITE" id="PS50200">
    <property type="entry name" value="RA"/>
    <property type="match status" value="1"/>
</dbReference>
<keyword evidence="12 13" id="KW-0505">Motor protein</keyword>
<dbReference type="GO" id="GO:0016459">
    <property type="term" value="C:myosin complex"/>
    <property type="evidence" value="ECO:0007669"/>
    <property type="project" value="UniProtKB-KW"/>
</dbReference>
<feature type="region of interest" description="Disordered" evidence="14">
    <location>
        <begin position="1244"/>
        <end position="1300"/>
    </location>
</feature>
<feature type="domain" description="Myosin motor" evidence="18">
    <location>
        <begin position="132"/>
        <end position="949"/>
    </location>
</feature>
<feature type="region of interest" description="Disordered" evidence="14">
    <location>
        <begin position="1159"/>
        <end position="1212"/>
    </location>
</feature>
<dbReference type="InterPro" id="IPR046987">
    <property type="entry name" value="Myo9"/>
</dbReference>
<dbReference type="Gene3D" id="3.40.850.10">
    <property type="entry name" value="Kinesin motor domain"/>
    <property type="match status" value="2"/>
</dbReference>
<evidence type="ECO:0000256" key="4">
    <source>
        <dbReference type="ARBA" id="ARBA00022490"/>
    </source>
</evidence>
<feature type="region of interest" description="Disordered" evidence="14">
    <location>
        <begin position="790"/>
        <end position="820"/>
    </location>
</feature>
<evidence type="ECO:0000313" key="20">
    <source>
        <dbReference type="Proteomes" id="UP000007875"/>
    </source>
</evidence>
<dbReference type="eggNOG" id="KOG4229">
    <property type="taxonomic scope" value="Eukaryota"/>
</dbReference>
<reference evidence="19" key="3">
    <citation type="submission" date="2025-09" db="UniProtKB">
        <authorList>
            <consortium name="Ensembl"/>
        </authorList>
    </citation>
    <scope>IDENTIFICATION</scope>
</reference>
<name>H2YUM4_CIOSA</name>
<dbReference type="GO" id="GO:0051015">
    <property type="term" value="F:actin filament binding"/>
    <property type="evidence" value="ECO:0007669"/>
    <property type="project" value="TreeGrafter"/>
</dbReference>
<dbReference type="SMART" id="SM00324">
    <property type="entry name" value="RhoGAP"/>
    <property type="match status" value="1"/>
</dbReference>
<evidence type="ECO:0000256" key="12">
    <source>
        <dbReference type="ARBA" id="ARBA00023175"/>
    </source>
</evidence>
<dbReference type="Gene3D" id="1.10.555.10">
    <property type="entry name" value="Rho GTPase activation protein"/>
    <property type="match status" value="1"/>
</dbReference>
<dbReference type="Pfam" id="PF00788">
    <property type="entry name" value="RA"/>
    <property type="match status" value="1"/>
</dbReference>
<dbReference type="GO" id="GO:0005524">
    <property type="term" value="F:ATP binding"/>
    <property type="evidence" value="ECO:0007669"/>
    <property type="project" value="UniProtKB-UniRule"/>
</dbReference>
<evidence type="ECO:0000256" key="1">
    <source>
        <dbReference type="ARBA" id="ARBA00004496"/>
    </source>
</evidence>
<evidence type="ECO:0000259" key="15">
    <source>
        <dbReference type="PROSITE" id="PS50081"/>
    </source>
</evidence>
<keyword evidence="7" id="KW-0863">Zinc-finger</keyword>
<dbReference type="Gene3D" id="3.10.20.90">
    <property type="entry name" value="Phosphatidylinositol 3-kinase Catalytic Subunit, Chain A, domain 1"/>
    <property type="match status" value="1"/>
</dbReference>
<evidence type="ECO:0000313" key="19">
    <source>
        <dbReference type="Ensembl" id="ENSCSAVP00000009034.1"/>
    </source>
</evidence>
<dbReference type="GO" id="GO:0005096">
    <property type="term" value="F:GTPase activator activity"/>
    <property type="evidence" value="ECO:0007669"/>
    <property type="project" value="UniProtKB-KW"/>
</dbReference>
<feature type="domain" description="Rho-GAP" evidence="17">
    <location>
        <begin position="1638"/>
        <end position="1828"/>
    </location>
</feature>
<keyword evidence="20" id="KW-1185">Reference proteome</keyword>
<feature type="region of interest" description="Disordered" evidence="14">
    <location>
        <begin position="1389"/>
        <end position="1423"/>
    </location>
</feature>
<dbReference type="SUPFAM" id="SSF54236">
    <property type="entry name" value="Ubiquitin-like"/>
    <property type="match status" value="1"/>
</dbReference>
<protein>
    <recommendedName>
        <fullName evidence="21">Myosin motor domain-containing protein</fullName>
    </recommendedName>
</protein>
<dbReference type="InterPro" id="IPR002219">
    <property type="entry name" value="PKC_DAG/PE"/>
</dbReference>
<dbReference type="GO" id="GO:0008270">
    <property type="term" value="F:zinc ion binding"/>
    <property type="evidence" value="ECO:0007669"/>
    <property type="project" value="UniProtKB-KW"/>
</dbReference>
<keyword evidence="9 13" id="KW-0067">ATP-binding</keyword>
<evidence type="ECO:0000259" key="17">
    <source>
        <dbReference type="PROSITE" id="PS50238"/>
    </source>
</evidence>
<dbReference type="SMART" id="SM00015">
    <property type="entry name" value="IQ"/>
    <property type="match status" value="3"/>
</dbReference>
<dbReference type="PROSITE" id="PS51456">
    <property type="entry name" value="MYOSIN_MOTOR"/>
    <property type="match status" value="1"/>
</dbReference>
<evidence type="ECO:0000259" key="18">
    <source>
        <dbReference type="PROSITE" id="PS51456"/>
    </source>
</evidence>
<keyword evidence="3" id="KW-0343">GTPase activation</keyword>
<feature type="domain" description="Ras-associating" evidence="16">
    <location>
        <begin position="1"/>
        <end position="93"/>
    </location>
</feature>
<dbReference type="InterPro" id="IPR046349">
    <property type="entry name" value="C1-like_sf"/>
</dbReference>
<dbReference type="SMART" id="SM00242">
    <property type="entry name" value="MYSc"/>
    <property type="match status" value="1"/>
</dbReference>
<dbReference type="SMART" id="SM00109">
    <property type="entry name" value="C1"/>
    <property type="match status" value="1"/>
</dbReference>
<dbReference type="InterPro" id="IPR000198">
    <property type="entry name" value="RhoGAP_dom"/>
</dbReference>
<dbReference type="GO" id="GO:0005884">
    <property type="term" value="C:actin filament"/>
    <property type="evidence" value="ECO:0007669"/>
    <property type="project" value="TreeGrafter"/>
</dbReference>
<feature type="compositionally biased region" description="Basic residues" evidence="14">
    <location>
        <begin position="805"/>
        <end position="819"/>
    </location>
</feature>
<feature type="region of interest" description="Actin-binding" evidence="13">
    <location>
        <begin position="830"/>
        <end position="852"/>
    </location>
</feature>
<dbReference type="InterPro" id="IPR027417">
    <property type="entry name" value="P-loop_NTPase"/>
</dbReference>
<dbReference type="InterPro" id="IPR000159">
    <property type="entry name" value="RA_dom"/>
</dbReference>
<dbReference type="InterPro" id="IPR029071">
    <property type="entry name" value="Ubiquitin-like_domsf"/>
</dbReference>
<evidence type="ECO:0000256" key="2">
    <source>
        <dbReference type="ARBA" id="ARBA00008314"/>
    </source>
</evidence>
<dbReference type="eggNOG" id="KOG1453">
    <property type="taxonomic scope" value="Eukaryota"/>
</dbReference>
<dbReference type="Ensembl" id="ENSCSAVT00000009148.1">
    <property type="protein sequence ID" value="ENSCSAVP00000009034.1"/>
    <property type="gene ID" value="ENSCSAVG00000005344.1"/>
</dbReference>
<evidence type="ECO:0000256" key="11">
    <source>
        <dbReference type="ARBA" id="ARBA00023123"/>
    </source>
</evidence>
<dbReference type="GO" id="GO:0000146">
    <property type="term" value="F:microfilament motor activity"/>
    <property type="evidence" value="ECO:0007669"/>
    <property type="project" value="InterPro"/>
</dbReference>
<dbReference type="Gene3D" id="1.20.120.720">
    <property type="entry name" value="Myosin VI head, motor domain, U50 subdomain"/>
    <property type="match status" value="1"/>
</dbReference>
<dbReference type="Gene3D" id="1.10.10.820">
    <property type="match status" value="1"/>
</dbReference>
<dbReference type="PRINTS" id="PR00193">
    <property type="entry name" value="MYOSINHEAVY"/>
</dbReference>
<dbReference type="PROSITE" id="PS00479">
    <property type="entry name" value="ZF_DAG_PE_1"/>
    <property type="match status" value="1"/>
</dbReference>
<keyword evidence="11 13" id="KW-0518">Myosin</keyword>
<keyword evidence="10" id="KW-0175">Coiled coil</keyword>
<dbReference type="Gene3D" id="3.30.60.20">
    <property type="match status" value="1"/>
</dbReference>
<dbReference type="PANTHER" id="PTHR46184">
    <property type="entry name" value="UNCONVENTIONAL MYOSIN-IXB-LIKE PROTEIN"/>
    <property type="match status" value="1"/>
</dbReference>
<evidence type="ECO:0000256" key="9">
    <source>
        <dbReference type="ARBA" id="ARBA00022840"/>
    </source>
</evidence>
<keyword evidence="5" id="KW-0479">Metal-binding</keyword>
<keyword evidence="13" id="KW-0009">Actin-binding</keyword>
<accession>H2YUM4</accession>
<organism evidence="19 20">
    <name type="scientific">Ciona savignyi</name>
    <name type="common">Pacific transparent sea squirt</name>
    <dbReference type="NCBI Taxonomy" id="51511"/>
    <lineage>
        <taxon>Eukaryota</taxon>
        <taxon>Metazoa</taxon>
        <taxon>Chordata</taxon>
        <taxon>Tunicata</taxon>
        <taxon>Ascidiacea</taxon>
        <taxon>Phlebobranchia</taxon>
        <taxon>Cionidae</taxon>
        <taxon>Ciona</taxon>
    </lineage>
</organism>
<dbReference type="InterPro" id="IPR001609">
    <property type="entry name" value="Myosin_head_motor_dom-like"/>
</dbReference>
<dbReference type="InParanoid" id="H2YUM4"/>
<keyword evidence="8" id="KW-0862">Zinc</keyword>
<feature type="binding site" evidence="13">
    <location>
        <begin position="225"/>
        <end position="232"/>
    </location>
    <ligand>
        <name>ATP</name>
        <dbReference type="ChEBI" id="CHEBI:30616"/>
    </ligand>
</feature>
<dbReference type="SUPFAM" id="SSF57889">
    <property type="entry name" value="Cysteine-rich domain"/>
    <property type="match status" value="1"/>
</dbReference>
<dbReference type="Pfam" id="PF00620">
    <property type="entry name" value="RhoGAP"/>
    <property type="match status" value="1"/>
</dbReference>
<evidence type="ECO:0000256" key="3">
    <source>
        <dbReference type="ARBA" id="ARBA00022468"/>
    </source>
</evidence>
<dbReference type="PROSITE" id="PS50238">
    <property type="entry name" value="RHOGAP"/>
    <property type="match status" value="1"/>
</dbReference>
<dbReference type="Pfam" id="PF00612">
    <property type="entry name" value="IQ"/>
    <property type="match status" value="1"/>
</dbReference>
<dbReference type="SMART" id="SM00314">
    <property type="entry name" value="RA"/>
    <property type="match status" value="1"/>
</dbReference>
<dbReference type="STRING" id="51511.ENSCSAVP00000009034"/>
<dbReference type="SUPFAM" id="SSF48350">
    <property type="entry name" value="GTPase activation domain, GAP"/>
    <property type="match status" value="1"/>
</dbReference>
<sequence length="1855" mass="210260">ATYMIHVHPVDCSTSSVVESISCTKRTTAAEVVAKVTRKLGIENGLSYVLVEMHKDRGEEMILAQSDLPVQRMLLWPTQFQHSYKFVLRETDESGSVMYHGANSWHEKAERVSTERDMASKGFLPPSKLSDSDCPDLCAISSLSQNKILEILRKRFLKDKIYTYSADTLISINPYKFMPIYNPKYMTLYQNRRKEDLEPHIYAIADTAFNTMVQTKQNQCIVITGKSGSGKTQATHFLVHHSLALCQKSYMTGVENMLTGAGPVLEAFGNAQTEHNNNSSRFGKFLKIHFYGSGLLSGADVQTYLLEKSRLVHQEPNEKNFHIFYYLLYGTSPEELKEIYLDQNTNYNYLKQCSKHANTDAPAELERLRQAMEVMGFYIGAQRSIFRLIAAIILLGNITFKMKSGRDETLEIQDESYLTSVSLLLGLDKNVVRKCLLTRKAKAGAGERFVLSLKLEEARATRDAMSKALYQSLFDWAVSSVNMALAQKTRDTKLKSQSQWIGLLDIFGFEDFVKNSFEQFCINYASEHLQHYCIKHTFQLEQEEYRAEGLTWKEVDYADNSGCLLLYEKKITGLFHLIDENFPGANNHTLLSQFNRVHGNTRYYDTTVVKEDAFMIVHYAGKVKYQIKDFREKNHDQVREDLITLVRTSQSSFIQGIVSKSPAAVVRWGVLRAIVRAMFAFKNAGKKTLRKFFRYNVLKHDIITFSLPTATHTSHAVSDMWLGKQVATEEKLNQAAYVHLWQTFICRAGHNHLKKIFVFEATTNFKYKDIICVKPSRMARLSLHQTGVAQSLSGSESPRETSFYGRRKVNATSRGRKKTNSITQQYQASLSLLMSTLEQAHPFFVRCIQPNSKKVPLKVDEKLVLHQLRCSGLLQTIQLHQTRYPERMTGAAFATQFKLLLPQSNATLPEIKNFLLKIRLQPGTDFQIGKTQIFLRDHASRVLKESLHRVVLKHVILLQSRIRGYLARRSYCQQRAAAVQIQSYWRMVETQREIVEWHLAASIIQDAWRCYLGRKFEELMVRFQARLRGFLLRRRLTSPCMSPPNRTPQFNDTNNNHDISDKLKGTIDSPEPQATPPVDKTPFRARTKAGELFLKAAYPPNKIVVVKPVVYVPSSKRKQYDDETDYAKSYSLKPSVKTQDTGNFMYTTSPSKIDTEMEAAAPVQDKQAEKNTSDLKPTDHPLNGEIAETNYLTRAHSESSLGAATSDKPRKTNLIDSANIDKAKMEKNYLACSTAEGVARLPAGGATEAAHRSQQESGGIEEDEQTGSEDQRLPTKVEKLVPDKKSETSKNEDLATTSQPTVPSFARSVSMERYVLFTDFVALSKPRRQRSNSAIETYMASKVQPPSTDPVARKSASLSAEAFAKKCMQEQVRRGSAFIEAVRKTFWGSSRGQSRTHPTLAERKSNDSAISANDGSSEKLAHHDDPAVNIRSLEEEKFSPKLLVSSADVLLLLDDFIKSKTSSFNGEHLVDQVFKISLNEFCANLTALYSFATLSGDTNGLRYKDIVSNFRQVLEKTANHYSLDQYAAMMGVNGFRGYMNEFMNDVLPKYTAREAKSKRKKGKDDSEKLGHHFTGVQWGITQVCEFCNNVMWLMEAGLMCKICKFACHKKCFKQLTTRCPGSTEVDKLKSKPKKLFGESLASLASKESSVPTFIDKCISYMEMNGIYQEGIYRKSAAVAQNKLLEESLNKDIECQKVNFDDYNIHCVASCFKKFLRSLPSPLVPYDKYFEFLQAARITKEREKVNALYHVLEGIPRQNHATLERIVFHLARVAQQEPTNRMSPSNLAIVFTPCFFAAPPHVSPIEAAEQVGDMTKAVECVISEQVKKIRSTLESISEIQSAESSTNERLKQIRQS</sequence>
<dbReference type="InterPro" id="IPR000048">
    <property type="entry name" value="IQ_motif_EF-hand-BS"/>
</dbReference>
<reference evidence="20" key="1">
    <citation type="submission" date="2003-08" db="EMBL/GenBank/DDBJ databases">
        <authorList>
            <person name="Birren B."/>
            <person name="Nusbaum C."/>
            <person name="Abebe A."/>
            <person name="Abouelleil A."/>
            <person name="Adekoya E."/>
            <person name="Ait-zahra M."/>
            <person name="Allen N."/>
            <person name="Allen T."/>
            <person name="An P."/>
            <person name="Anderson M."/>
            <person name="Anderson S."/>
            <person name="Arachchi H."/>
            <person name="Armbruster J."/>
            <person name="Bachantsang P."/>
            <person name="Baldwin J."/>
            <person name="Barry A."/>
            <person name="Bayul T."/>
            <person name="Blitshsteyn B."/>
            <person name="Bloom T."/>
            <person name="Blye J."/>
            <person name="Boguslavskiy L."/>
            <person name="Borowsky M."/>
            <person name="Boukhgalter B."/>
            <person name="Brunache A."/>
            <person name="Butler J."/>
            <person name="Calixte N."/>
            <person name="Calvo S."/>
            <person name="Camarata J."/>
            <person name="Campo K."/>
            <person name="Chang J."/>
            <person name="Cheshatsang Y."/>
            <person name="Citroen M."/>
            <person name="Collymore A."/>
            <person name="Considine T."/>
            <person name="Cook A."/>
            <person name="Cooke P."/>
            <person name="Corum B."/>
            <person name="Cuomo C."/>
            <person name="David R."/>
            <person name="Dawoe T."/>
            <person name="Degray S."/>
            <person name="Dodge S."/>
            <person name="Dooley K."/>
            <person name="Dorje P."/>
            <person name="Dorjee K."/>
            <person name="Dorris L."/>
            <person name="Duffey N."/>
            <person name="Dupes A."/>
            <person name="Elkins T."/>
            <person name="Engels R."/>
            <person name="Erickson J."/>
            <person name="Farina A."/>
            <person name="Faro S."/>
            <person name="Ferreira P."/>
            <person name="Fischer H."/>
            <person name="Fitzgerald M."/>
            <person name="Foley K."/>
            <person name="Gage D."/>
            <person name="Galagan J."/>
            <person name="Gearin G."/>
            <person name="Gnerre S."/>
            <person name="Gnirke A."/>
            <person name="Goyette A."/>
            <person name="Graham J."/>
            <person name="Grandbois E."/>
            <person name="Gyaltsen K."/>
            <person name="Hafez N."/>
            <person name="Hagopian D."/>
            <person name="Hagos B."/>
            <person name="Hall J."/>
            <person name="Hatcher B."/>
            <person name="Heller A."/>
            <person name="Higgins H."/>
            <person name="Honan T."/>
            <person name="Horn A."/>
            <person name="Houde N."/>
            <person name="Hughes L."/>
            <person name="Hulme W."/>
            <person name="Husby E."/>
            <person name="Iliev I."/>
            <person name="Jaffe D."/>
            <person name="Jones C."/>
            <person name="Kamal M."/>
            <person name="Kamat A."/>
            <person name="Kamvysselis M."/>
            <person name="Karlsson E."/>
            <person name="Kells C."/>
            <person name="Kieu A."/>
            <person name="Kisner P."/>
            <person name="Kodira C."/>
            <person name="Kulbokas E."/>
            <person name="Labutti K."/>
            <person name="Lama D."/>
            <person name="Landers T."/>
            <person name="Leger J."/>
            <person name="Levine S."/>
            <person name="Lewis D."/>
            <person name="Lewis T."/>
            <person name="Lindblad-toh K."/>
            <person name="Liu X."/>
            <person name="Lokyitsang T."/>
            <person name="Lokyitsang Y."/>
            <person name="Lucien O."/>
            <person name="Lui A."/>
            <person name="Ma L.J."/>
            <person name="Mabbitt R."/>
            <person name="Macdonald J."/>
            <person name="Maclean C."/>
            <person name="Major J."/>
            <person name="Manning J."/>
            <person name="Marabella R."/>
            <person name="Maru K."/>
            <person name="Matthews C."/>
            <person name="Mauceli E."/>
            <person name="Mccarthy M."/>
            <person name="Mcdonough S."/>
            <person name="Mcghee T."/>
            <person name="Meldrim J."/>
            <person name="Meneus L."/>
            <person name="Mesirov J."/>
            <person name="Mihalev A."/>
            <person name="Mihova T."/>
            <person name="Mikkelsen T."/>
            <person name="Mlenga V."/>
            <person name="Moru K."/>
            <person name="Mozes J."/>
            <person name="Mulrain L."/>
            <person name="Munson G."/>
            <person name="Naylor J."/>
            <person name="Newes C."/>
            <person name="Nguyen C."/>
            <person name="Nguyen N."/>
            <person name="Nguyen T."/>
            <person name="Nicol R."/>
            <person name="Nielsen C."/>
            <person name="Nizzari M."/>
            <person name="Norbu C."/>
            <person name="Norbu N."/>
            <person name="O'donnell P."/>
            <person name="Okoawo O."/>
            <person name="O'leary S."/>
            <person name="Omotosho B."/>
            <person name="O'neill K."/>
            <person name="Osman S."/>
            <person name="Parker S."/>
            <person name="Perrin D."/>
            <person name="Phunkhang P."/>
            <person name="Piqani B."/>
            <person name="Purcell S."/>
            <person name="Rachupka T."/>
            <person name="Ramasamy U."/>
            <person name="Rameau R."/>
            <person name="Ray V."/>
            <person name="Raymond C."/>
            <person name="Retta R."/>
            <person name="Richardson S."/>
            <person name="Rise C."/>
            <person name="Rodriguez J."/>
            <person name="Rogers J."/>
            <person name="Rogov P."/>
            <person name="Rutman M."/>
            <person name="Schupbach R."/>
            <person name="Seaman C."/>
            <person name="Settipalli S."/>
            <person name="Sharpe T."/>
            <person name="Sheridan J."/>
            <person name="Sherpa N."/>
            <person name="Shi J."/>
            <person name="Smirnov S."/>
            <person name="Smith C."/>
            <person name="Sougnez C."/>
            <person name="Spencer B."/>
            <person name="Stalker J."/>
            <person name="Stange-thomann N."/>
            <person name="Stavropoulos S."/>
            <person name="Stetson K."/>
            <person name="Stone C."/>
            <person name="Stone S."/>
            <person name="Stubbs M."/>
            <person name="Talamas J."/>
            <person name="Tchuinga P."/>
            <person name="Tenzing P."/>
            <person name="Tesfaye S."/>
            <person name="Theodore J."/>
            <person name="Thoulutsang Y."/>
            <person name="Topham K."/>
            <person name="Towey S."/>
            <person name="Tsamla T."/>
            <person name="Tsomo N."/>
            <person name="Vallee D."/>
            <person name="Vassiliev H."/>
            <person name="Venkataraman V."/>
            <person name="Vinson J."/>
            <person name="Vo A."/>
            <person name="Wade C."/>
            <person name="Wang S."/>
            <person name="Wangchuk T."/>
            <person name="Wangdi T."/>
            <person name="Whittaker C."/>
            <person name="Wilkinson J."/>
            <person name="Wu Y."/>
            <person name="Wyman D."/>
            <person name="Yadav S."/>
            <person name="Yang S."/>
            <person name="Yang X."/>
            <person name="Yeager S."/>
            <person name="Yee E."/>
            <person name="Young G."/>
            <person name="Zainoun J."/>
            <person name="Zembeck L."/>
            <person name="Zimmer A."/>
            <person name="Zody M."/>
            <person name="Lander E."/>
        </authorList>
    </citation>
    <scope>NUCLEOTIDE SEQUENCE [LARGE SCALE GENOMIC DNA]</scope>
</reference>
<dbReference type="PROSITE" id="PS50081">
    <property type="entry name" value="ZF_DAG_PE_2"/>
    <property type="match status" value="1"/>
</dbReference>
<dbReference type="Proteomes" id="UP000007875">
    <property type="component" value="Unassembled WGS sequence"/>
</dbReference>